<dbReference type="EMBL" id="JAMZIH010010110">
    <property type="protein sequence ID" value="KAJ1669195.1"/>
    <property type="molecule type" value="Genomic_DNA"/>
</dbReference>
<accession>A0ACC1H623</accession>
<name>A0ACC1H623_9FUNG</name>
<evidence type="ECO:0000313" key="1">
    <source>
        <dbReference type="EMBL" id="KAJ1669195.1"/>
    </source>
</evidence>
<comment type="caution">
    <text evidence="1">The sequence shown here is derived from an EMBL/GenBank/DDBJ whole genome shotgun (WGS) entry which is preliminary data.</text>
</comment>
<sequence length="170" mass="19374">IIEFFTILAICHTVLAEYADIDNNPHRVEYKAQSPDEAALVAAARDVGFVFLGREQYHDNTEHSSASPKTALSCEFLGQPQKFILLNVLEFTSARKRMSVIVRRPEDNKIFMFTKGADNVIIERLRVSQDSGAVDSETWKQQRELKEKTLEDLETFATNGFRTLCLAYRV</sequence>
<feature type="non-terminal residue" evidence="1">
    <location>
        <position position="1"/>
    </location>
</feature>
<keyword evidence="2" id="KW-1185">Reference proteome</keyword>
<dbReference type="Proteomes" id="UP001145114">
    <property type="component" value="Unassembled WGS sequence"/>
</dbReference>
<protein>
    <submittedName>
        <fullName evidence="1">Phospholipid transporting ATPase</fullName>
    </submittedName>
</protein>
<evidence type="ECO:0000313" key="2">
    <source>
        <dbReference type="Proteomes" id="UP001145114"/>
    </source>
</evidence>
<reference evidence="1" key="1">
    <citation type="submission" date="2022-06" db="EMBL/GenBank/DDBJ databases">
        <title>Phylogenomic reconstructions and comparative analyses of Kickxellomycotina fungi.</title>
        <authorList>
            <person name="Reynolds N.K."/>
            <person name="Stajich J.E."/>
            <person name="Barry K."/>
            <person name="Grigoriev I.V."/>
            <person name="Crous P."/>
            <person name="Smith M.E."/>
        </authorList>
    </citation>
    <scope>NUCLEOTIDE SEQUENCE</scope>
    <source>
        <strain evidence="1">RSA 2271</strain>
    </source>
</reference>
<organism evidence="1 2">
    <name type="scientific">Spiromyces aspiralis</name>
    <dbReference type="NCBI Taxonomy" id="68401"/>
    <lineage>
        <taxon>Eukaryota</taxon>
        <taxon>Fungi</taxon>
        <taxon>Fungi incertae sedis</taxon>
        <taxon>Zoopagomycota</taxon>
        <taxon>Kickxellomycotina</taxon>
        <taxon>Kickxellomycetes</taxon>
        <taxon>Kickxellales</taxon>
        <taxon>Kickxellaceae</taxon>
        <taxon>Spiromyces</taxon>
    </lineage>
</organism>
<proteinExistence type="predicted"/>
<feature type="non-terminal residue" evidence="1">
    <location>
        <position position="170"/>
    </location>
</feature>
<gene>
    <name evidence="1" type="primary">DNF1_3</name>
    <name evidence="1" type="ORF">EV182_008867</name>
</gene>